<evidence type="ECO:0000256" key="2">
    <source>
        <dbReference type="PIRSR" id="PIRSR006615-1"/>
    </source>
</evidence>
<dbReference type="GO" id="GO:0046872">
    <property type="term" value="F:metal ion binding"/>
    <property type="evidence" value="ECO:0007669"/>
    <property type="project" value="UniProtKB-KW"/>
</dbReference>
<accession>A0A5P2G5R1</accession>
<dbReference type="SUPFAM" id="SSF55486">
    <property type="entry name" value="Metalloproteases ('zincins'), catalytic domain"/>
    <property type="match status" value="1"/>
</dbReference>
<evidence type="ECO:0000256" key="3">
    <source>
        <dbReference type="PIRSR" id="PIRSR006615-2"/>
    </source>
</evidence>
<keyword evidence="2" id="KW-0862">Zinc</keyword>
<dbReference type="Pfam" id="PF02074">
    <property type="entry name" value="Peptidase_M32"/>
    <property type="match status" value="1"/>
</dbReference>
<organism evidence="5 6">
    <name type="scientific">Rhizosphaericola mali</name>
    <dbReference type="NCBI Taxonomy" id="2545455"/>
    <lineage>
        <taxon>Bacteria</taxon>
        <taxon>Pseudomonadati</taxon>
        <taxon>Bacteroidota</taxon>
        <taxon>Chitinophagia</taxon>
        <taxon>Chitinophagales</taxon>
        <taxon>Chitinophagaceae</taxon>
        <taxon>Rhizosphaericola</taxon>
    </lineage>
</organism>
<dbReference type="PANTHER" id="PTHR34217:SF1">
    <property type="entry name" value="CARBOXYPEPTIDASE 1"/>
    <property type="match status" value="1"/>
</dbReference>
<protein>
    <recommendedName>
        <fullName evidence="1">Metal-dependent carboxypeptidase</fullName>
        <ecNumber evidence="1">3.4.17.19</ecNumber>
    </recommendedName>
</protein>
<comment type="similarity">
    <text evidence="1">Belongs to the peptidase M32 family.</text>
</comment>
<dbReference type="Gene3D" id="1.10.1370.30">
    <property type="match status" value="1"/>
</dbReference>
<keyword evidence="6" id="KW-1185">Reference proteome</keyword>
<dbReference type="PANTHER" id="PTHR34217">
    <property type="entry name" value="METAL-DEPENDENT CARBOXYPEPTIDASE"/>
    <property type="match status" value="1"/>
</dbReference>
<feature type="active site" description="Proton donor/acceptor" evidence="3">
    <location>
        <position position="262"/>
    </location>
</feature>
<gene>
    <name evidence="5" type="ORF">E0W69_007235</name>
</gene>
<proteinExistence type="inferred from homology"/>
<evidence type="ECO:0000256" key="1">
    <source>
        <dbReference type="PIRNR" id="PIRNR006615"/>
    </source>
</evidence>
<feature type="coiled-coil region" evidence="4">
    <location>
        <begin position="66"/>
        <end position="93"/>
    </location>
</feature>
<keyword evidence="1 5" id="KW-0121">Carboxypeptidase</keyword>
<keyword evidence="4" id="KW-0175">Coiled coil</keyword>
<dbReference type="EC" id="3.4.17.19" evidence="1"/>
<dbReference type="CDD" id="cd06460">
    <property type="entry name" value="M32_Taq"/>
    <property type="match status" value="1"/>
</dbReference>
<comment type="function">
    <text evidence="1">Broad specificity carboxypetidase that releases amino acids sequentially from the C-terminus, including neutral, aromatic, polar and basic residues.</text>
</comment>
<dbReference type="InterPro" id="IPR001333">
    <property type="entry name" value="Peptidase_M32_Taq"/>
</dbReference>
<feature type="binding site" evidence="2">
    <location>
        <position position="291"/>
    </location>
    <ligand>
        <name>Zn(2+)</name>
        <dbReference type="ChEBI" id="CHEBI:29105"/>
        <note>catalytic</note>
    </ligand>
</feature>
<keyword evidence="1" id="KW-0482">Metalloprotease</keyword>
<dbReference type="PRINTS" id="PR00998">
    <property type="entry name" value="CRBOXYPTASET"/>
</dbReference>
<keyword evidence="1" id="KW-0378">Hydrolase</keyword>
<dbReference type="PROSITE" id="PS52034">
    <property type="entry name" value="PEPTIDASE_M32"/>
    <property type="match status" value="1"/>
</dbReference>
<evidence type="ECO:0000313" key="6">
    <source>
        <dbReference type="Proteomes" id="UP000292424"/>
    </source>
</evidence>
<dbReference type="GO" id="GO:0004181">
    <property type="term" value="F:metallocarboxypeptidase activity"/>
    <property type="evidence" value="ECO:0007669"/>
    <property type="project" value="UniProtKB-UniRule"/>
</dbReference>
<dbReference type="AlphaFoldDB" id="A0A5P2G5R1"/>
<evidence type="ECO:0000313" key="5">
    <source>
        <dbReference type="EMBL" id="QES88463.1"/>
    </source>
</evidence>
<reference evidence="5 6" key="1">
    <citation type="submission" date="2019-09" db="EMBL/GenBank/DDBJ databases">
        <title>Complete genome sequence of Arachidicoccus sp. B3-10 isolated from apple orchard soil.</title>
        <authorList>
            <person name="Kim H.S."/>
            <person name="Han K.-I."/>
            <person name="Suh M.K."/>
            <person name="Lee K.C."/>
            <person name="Eom M.K."/>
            <person name="Kim J.-S."/>
            <person name="Kang S.W."/>
            <person name="Sin Y."/>
            <person name="Lee J.-S."/>
        </authorList>
    </citation>
    <scope>NUCLEOTIDE SEQUENCE [LARGE SCALE GENOMIC DNA]</scope>
    <source>
        <strain evidence="5 6">B3-10</strain>
    </source>
</reference>
<name>A0A5P2G5R1_9BACT</name>
<feature type="binding site" evidence="2">
    <location>
        <position position="261"/>
    </location>
    <ligand>
        <name>Zn(2+)</name>
        <dbReference type="ChEBI" id="CHEBI:29105"/>
        <note>catalytic</note>
    </ligand>
</feature>
<dbReference type="KEGG" id="arac:E0W69_007235"/>
<evidence type="ECO:0000256" key="4">
    <source>
        <dbReference type="SAM" id="Coils"/>
    </source>
</evidence>
<dbReference type="Proteomes" id="UP000292424">
    <property type="component" value="Chromosome"/>
</dbReference>
<dbReference type="PIRSF" id="PIRSF006615">
    <property type="entry name" value="Zn_crbxpep_Taq"/>
    <property type="match status" value="1"/>
</dbReference>
<keyword evidence="1 2" id="KW-0479">Metal-binding</keyword>
<dbReference type="GO" id="GO:0006508">
    <property type="term" value="P:proteolysis"/>
    <property type="evidence" value="ECO:0007669"/>
    <property type="project" value="UniProtKB-UniRule"/>
</dbReference>
<comment type="cofactor">
    <cofactor evidence="2">
        <name>Zn(2+)</name>
        <dbReference type="ChEBI" id="CHEBI:29105"/>
    </cofactor>
    <text evidence="2">Binds 1 zinc ion per subunit.</text>
</comment>
<dbReference type="EMBL" id="CP044016">
    <property type="protein sequence ID" value="QES88463.1"/>
    <property type="molecule type" value="Genomic_DNA"/>
</dbReference>
<sequence length="493" mass="57496">MMDSLYTEFVEQSRKIADLQYAAAVLEWDKETYMPAKSAEIRSQQIATLSETAHTWLIDPAYENVMQQLLEQKDLSENELDNVKIRLKEVLRLKKKTPAFVRKMSETVSKAYHKWIEARRKNDFSIYAPALEELINLKKEEAEIYGYEEHPYDALLQEYEESASVEMLDKVFADLLPGLSEILEKYKNKNIDTHFLHKKYDAAKQLEWGKYLAEQMGLDKDKTRLDISEHPFTTNFSATDVRITTRIDENDFSNNTWSTIHEGGHALYELGLPIEEYGLPLGTFTSLSIHESQSRFWENCVGKNGAFWYHYLPEAQRFFPEQLSEIKLEVFMQAVNRIEPSLIRTEADEVTYHFHIYIRYLIEKELIAGTISTKDISKIWNEKYKELLGIDVPDDKSGCLQDIHWSIGSLGYFPTYSLGSLYAAQFWDKLKSDNPNIESEISNGNLNTTLQWLRQNIHQYGKKYDSEQLCKKVTDSTLDSTIFLKYLEDKFSK</sequence>
<comment type="catalytic activity">
    <reaction evidence="1">
        <text>Release of a C-terminal amino acid with broad specificity, except for -Pro.</text>
        <dbReference type="EC" id="3.4.17.19"/>
    </reaction>
</comment>
<feature type="binding site" evidence="2">
    <location>
        <position position="265"/>
    </location>
    <ligand>
        <name>Zn(2+)</name>
        <dbReference type="ChEBI" id="CHEBI:29105"/>
        <note>catalytic</note>
    </ligand>
</feature>
<keyword evidence="1" id="KW-0645">Protease</keyword>
<dbReference type="OrthoDB" id="9772308at2"/>